<name>A0A345UPN0_9BACT</name>
<dbReference type="KEGG" id="cprv:CYPRO_3199"/>
<proteinExistence type="predicted"/>
<dbReference type="RefSeq" id="WP_114985518.1">
    <property type="nucleotide sequence ID" value="NZ_CP027806.1"/>
</dbReference>
<dbReference type="EMBL" id="CP027806">
    <property type="protein sequence ID" value="AXJ02432.1"/>
    <property type="molecule type" value="Genomic_DNA"/>
</dbReference>
<sequence length="197" mass="22379">MLRPHYIPPSLFVEGLFCSRRLWLKAHHVEIFDEVQTLAMARTLKQHITGIRMDDTGWIYEARLPSGTRLDAWVPEEKLAIEFKSGSPHPTHVYQAWAIRQELEQLGVQDAEVHLWYAGAFEKEAETLAQAYKLDHDWITDDLYAVCADTEDPDFGLRMERGAAILLAETTQEAIPETKASASPTCASCAYFPFCHS</sequence>
<keyword evidence="2" id="KW-1185">Reference proteome</keyword>
<evidence type="ECO:0008006" key="3">
    <source>
        <dbReference type="Google" id="ProtNLM"/>
    </source>
</evidence>
<gene>
    <name evidence="1" type="ORF">CYPRO_3199</name>
</gene>
<evidence type="ECO:0000313" key="1">
    <source>
        <dbReference type="EMBL" id="AXJ02432.1"/>
    </source>
</evidence>
<dbReference type="Gene3D" id="3.90.320.10">
    <property type="match status" value="1"/>
</dbReference>
<reference evidence="1 2" key="1">
    <citation type="submission" date="2018-03" db="EMBL/GenBank/DDBJ databases">
        <title>Phenotypic and genomic properties of Cyclonatronum proteinivorum gen. nov., sp. nov., a haloalkaliphilic bacteroidete from soda lakes possessing Na+-translocating rhodopsin.</title>
        <authorList>
            <person name="Toshchakov S.V."/>
            <person name="Korzhenkov A."/>
            <person name="Samarov N.I."/>
            <person name="Kublanov I.V."/>
            <person name="Muntyan M.S."/>
            <person name="Sorokin D.Y."/>
        </authorList>
    </citation>
    <scope>NUCLEOTIDE SEQUENCE [LARGE SCALE GENOMIC DNA]</scope>
    <source>
        <strain evidence="1 2">Omega</strain>
    </source>
</reference>
<organism evidence="1 2">
    <name type="scientific">Cyclonatronum proteinivorum</name>
    <dbReference type="NCBI Taxonomy" id="1457365"/>
    <lineage>
        <taxon>Bacteria</taxon>
        <taxon>Pseudomonadati</taxon>
        <taxon>Balneolota</taxon>
        <taxon>Balneolia</taxon>
        <taxon>Balneolales</taxon>
        <taxon>Cyclonatronaceae</taxon>
        <taxon>Cyclonatronum</taxon>
    </lineage>
</organism>
<dbReference type="InterPro" id="IPR011604">
    <property type="entry name" value="PDDEXK-like_dom_sf"/>
</dbReference>
<evidence type="ECO:0000313" key="2">
    <source>
        <dbReference type="Proteomes" id="UP000254808"/>
    </source>
</evidence>
<accession>A0A345UPN0</accession>
<dbReference type="AlphaFoldDB" id="A0A345UPN0"/>
<protein>
    <recommendedName>
        <fullName evidence="3">CRISPR-associated exonuclease Cas4</fullName>
    </recommendedName>
</protein>
<dbReference type="Proteomes" id="UP000254808">
    <property type="component" value="Chromosome"/>
</dbReference>